<evidence type="ECO:0000256" key="3">
    <source>
        <dbReference type="ARBA" id="ARBA00010763"/>
    </source>
</evidence>
<organism evidence="10 11">
    <name type="scientific">Evansella tamaricis</name>
    <dbReference type="NCBI Taxonomy" id="2069301"/>
    <lineage>
        <taxon>Bacteria</taxon>
        <taxon>Bacillati</taxon>
        <taxon>Bacillota</taxon>
        <taxon>Bacilli</taxon>
        <taxon>Bacillales</taxon>
        <taxon>Bacillaceae</taxon>
        <taxon>Evansella</taxon>
    </lineage>
</organism>
<comment type="cofactor">
    <cofactor evidence="8">
        <name>Mg(2+)</name>
        <dbReference type="ChEBI" id="CHEBI:18420"/>
    </cofactor>
</comment>
<keyword evidence="8" id="KW-0501">Molybdenum cofactor biosynthesis</keyword>
<dbReference type="InterPro" id="IPR038987">
    <property type="entry name" value="MoeA-like"/>
</dbReference>
<evidence type="ECO:0000256" key="7">
    <source>
        <dbReference type="ARBA" id="ARBA00047317"/>
    </source>
</evidence>
<dbReference type="Pfam" id="PF03454">
    <property type="entry name" value="MoeA_C"/>
    <property type="match status" value="1"/>
</dbReference>
<evidence type="ECO:0000256" key="5">
    <source>
        <dbReference type="ARBA" id="ARBA00021108"/>
    </source>
</evidence>
<dbReference type="EMBL" id="JAHQCS010000073">
    <property type="protein sequence ID" value="MBU9711490.1"/>
    <property type="molecule type" value="Genomic_DNA"/>
</dbReference>
<evidence type="ECO:0000259" key="9">
    <source>
        <dbReference type="SMART" id="SM00852"/>
    </source>
</evidence>
<protein>
    <recommendedName>
        <fullName evidence="5 8">Molybdopterin molybdenumtransferase</fullName>
        <ecNumber evidence="4 8">2.10.1.1</ecNumber>
    </recommendedName>
</protein>
<evidence type="ECO:0000256" key="4">
    <source>
        <dbReference type="ARBA" id="ARBA00013269"/>
    </source>
</evidence>
<dbReference type="PANTHER" id="PTHR10192">
    <property type="entry name" value="MOLYBDOPTERIN BIOSYNTHESIS PROTEIN"/>
    <property type="match status" value="1"/>
</dbReference>
<dbReference type="NCBIfam" id="NF045515">
    <property type="entry name" value="Glp_gephyrin"/>
    <property type="match status" value="1"/>
</dbReference>
<sequence length="432" mass="47864">MFEERVPISVSEAVQRVMQYTKKGKIEYIDIEEARGRYLGEAVYADHNIPPFDRTPLDGFAIRSEDTSNASSNRPVHLEVIETVGAGNMVKQPVKPGQAVRVMTGTIMPEDCDAIAMFELTKEFDKDGKTWIEIKRSFKKGDFVSFEGEETKKGERLLDAGTFIHAGVVAVLATFGYNKVPVVKKPVIGIYATGTELLEVEEELVPGKIRNSNAYMIKTQVQQAGANAVYYGQLVDDFDHCYHAVENALDQVDALITTGGVSVGDFDYLPEIYQKLGANVLFNKIAMRPGSVTTVAEKEGKMFFGLSGNPSACFVGFELYTKPWIKTYLHSPKPYLECVKGTLTHDFPKPNPFTRFIRGKIGFNRGIVTSSPVGMDKSQVVTSLAHSDVLIALPGGSRGYKKGDEVDMLLLFREGTSEPFKDPTKLRKTENR</sequence>
<comment type="caution">
    <text evidence="10">The sequence shown here is derived from an EMBL/GenBank/DDBJ whole genome shotgun (WGS) entry which is preliminary data.</text>
</comment>
<dbReference type="InterPro" id="IPR005110">
    <property type="entry name" value="MoeA_linker/N"/>
</dbReference>
<evidence type="ECO:0000256" key="8">
    <source>
        <dbReference type="RuleBase" id="RU365090"/>
    </source>
</evidence>
<dbReference type="EC" id="2.10.1.1" evidence="4 8"/>
<proteinExistence type="inferred from homology"/>
<keyword evidence="8" id="KW-0479">Metal-binding</keyword>
<keyword evidence="8" id="KW-0808">Transferase</keyword>
<dbReference type="CDD" id="cd00887">
    <property type="entry name" value="MoeA"/>
    <property type="match status" value="1"/>
</dbReference>
<dbReference type="Pfam" id="PF00994">
    <property type="entry name" value="MoCF_biosynth"/>
    <property type="match status" value="1"/>
</dbReference>
<comment type="similarity">
    <text evidence="3 8">Belongs to the MoeA family.</text>
</comment>
<keyword evidence="11" id="KW-1185">Reference proteome</keyword>
<comment type="function">
    <text evidence="1 8">Catalyzes the insertion of molybdate into adenylated molybdopterin with the concomitant release of AMP.</text>
</comment>
<dbReference type="NCBIfam" id="TIGR00177">
    <property type="entry name" value="molyb_syn"/>
    <property type="match status" value="1"/>
</dbReference>
<reference evidence="10 11" key="1">
    <citation type="submission" date="2021-06" db="EMBL/GenBank/DDBJ databases">
        <title>Bacillus sp. RD4P76, an endophyte from a halophyte.</title>
        <authorList>
            <person name="Sun J.-Q."/>
        </authorList>
    </citation>
    <scope>NUCLEOTIDE SEQUENCE [LARGE SCALE GENOMIC DNA]</scope>
    <source>
        <strain evidence="10 11">CGMCC 1.15917</strain>
    </source>
</reference>
<dbReference type="RefSeq" id="WP_217065398.1">
    <property type="nucleotide sequence ID" value="NZ_JAHQCS010000073.1"/>
</dbReference>
<accession>A0ABS6JCU4</accession>
<evidence type="ECO:0000256" key="1">
    <source>
        <dbReference type="ARBA" id="ARBA00002901"/>
    </source>
</evidence>
<comment type="catalytic activity">
    <reaction evidence="7">
        <text>adenylyl-molybdopterin + molybdate = Mo-molybdopterin + AMP + H(+)</text>
        <dbReference type="Rhea" id="RHEA:35047"/>
        <dbReference type="ChEBI" id="CHEBI:15378"/>
        <dbReference type="ChEBI" id="CHEBI:36264"/>
        <dbReference type="ChEBI" id="CHEBI:62727"/>
        <dbReference type="ChEBI" id="CHEBI:71302"/>
        <dbReference type="ChEBI" id="CHEBI:456215"/>
        <dbReference type="EC" id="2.10.1.1"/>
    </reaction>
</comment>
<dbReference type="InterPro" id="IPR005111">
    <property type="entry name" value="MoeA_C_domain_IV"/>
</dbReference>
<dbReference type="PANTHER" id="PTHR10192:SF5">
    <property type="entry name" value="GEPHYRIN"/>
    <property type="match status" value="1"/>
</dbReference>
<evidence type="ECO:0000313" key="10">
    <source>
        <dbReference type="EMBL" id="MBU9711490.1"/>
    </source>
</evidence>
<keyword evidence="8" id="KW-0460">Magnesium</keyword>
<feature type="domain" description="MoaB/Mog" evidence="9">
    <location>
        <begin position="189"/>
        <end position="327"/>
    </location>
</feature>
<keyword evidence="6 8" id="KW-0500">Molybdenum</keyword>
<dbReference type="Proteomes" id="UP000784880">
    <property type="component" value="Unassembled WGS sequence"/>
</dbReference>
<name>A0ABS6JCU4_9BACI</name>
<gene>
    <name evidence="10" type="ORF">KS419_07065</name>
</gene>
<evidence type="ECO:0000256" key="6">
    <source>
        <dbReference type="ARBA" id="ARBA00022505"/>
    </source>
</evidence>
<dbReference type="SMART" id="SM00852">
    <property type="entry name" value="MoCF_biosynth"/>
    <property type="match status" value="1"/>
</dbReference>
<dbReference type="InterPro" id="IPR001453">
    <property type="entry name" value="MoaB/Mog_dom"/>
</dbReference>
<evidence type="ECO:0000313" key="11">
    <source>
        <dbReference type="Proteomes" id="UP000784880"/>
    </source>
</evidence>
<evidence type="ECO:0000256" key="2">
    <source>
        <dbReference type="ARBA" id="ARBA00005046"/>
    </source>
</evidence>
<dbReference type="Pfam" id="PF03453">
    <property type="entry name" value="MoeA_N"/>
    <property type="match status" value="1"/>
</dbReference>
<comment type="pathway">
    <text evidence="2 8">Cofactor biosynthesis; molybdopterin biosynthesis.</text>
</comment>